<dbReference type="OrthoDB" id="9796320at2"/>
<dbReference type="RefSeq" id="WP_072935778.1">
    <property type="nucleotide sequence ID" value="NZ_FQUG01000006.1"/>
</dbReference>
<dbReference type="Proteomes" id="UP000184404">
    <property type="component" value="Unassembled WGS sequence"/>
</dbReference>
<name>A0A1M4YA31_9FIRM</name>
<dbReference type="EMBL" id="FQUG01000006">
    <property type="protein sequence ID" value="SHF02604.1"/>
    <property type="molecule type" value="Genomic_DNA"/>
</dbReference>
<dbReference type="STRING" id="1123243.SAMN02745190_01682"/>
<evidence type="ECO:0000313" key="1">
    <source>
        <dbReference type="EMBL" id="SHF02604.1"/>
    </source>
</evidence>
<sequence>MKKAVLELPDKMADYLKKQSLDDVTEFKRAAFLLYAYIDAGLMSHGYAAELLGVNKFNLIDFYGEYGLSYIDKKDVEKYKDIENEVSDFLAACSRT</sequence>
<protein>
    <submittedName>
        <fullName evidence="1">Uncharacterized protein</fullName>
    </submittedName>
</protein>
<gene>
    <name evidence="1" type="ORF">SAMN02745190_01682</name>
</gene>
<accession>A0A1M4YA31</accession>
<dbReference type="AlphaFoldDB" id="A0A1M4YA31"/>
<evidence type="ECO:0000313" key="2">
    <source>
        <dbReference type="Proteomes" id="UP000184404"/>
    </source>
</evidence>
<proteinExistence type="predicted"/>
<reference evidence="1 2" key="1">
    <citation type="submission" date="2016-11" db="EMBL/GenBank/DDBJ databases">
        <authorList>
            <person name="Jaros S."/>
            <person name="Januszkiewicz K."/>
            <person name="Wedrychowicz H."/>
        </authorList>
    </citation>
    <scope>NUCLEOTIDE SEQUENCE [LARGE SCALE GENOMIC DNA]</scope>
    <source>
        <strain evidence="1 2">DSM 10502</strain>
    </source>
</reference>
<organism evidence="1 2">
    <name type="scientific">Schwartzia succinivorans DSM 10502</name>
    <dbReference type="NCBI Taxonomy" id="1123243"/>
    <lineage>
        <taxon>Bacteria</taxon>
        <taxon>Bacillati</taxon>
        <taxon>Bacillota</taxon>
        <taxon>Negativicutes</taxon>
        <taxon>Selenomonadales</taxon>
        <taxon>Selenomonadaceae</taxon>
        <taxon>Schwartzia</taxon>
    </lineage>
</organism>
<keyword evidence="2" id="KW-1185">Reference proteome</keyword>